<reference evidence="1 2" key="1">
    <citation type="submission" date="2024-09" db="EMBL/GenBank/DDBJ databases">
        <title>Taxonomic and Genotyping Characterization of Leptospira Strains isolated from Multiple Sources in Colombia highlights the importance of intermediate species.</title>
        <authorList>
            <person name="Torres Higuera L."/>
            <person name="Rojas Tapias D."/>
            <person name="Jimenez Velasquez S."/>
            <person name="Renjifo Ibanez C."/>
        </authorList>
    </citation>
    <scope>NUCLEOTIDE SEQUENCE [LARGE SCALE GENOMIC DNA]</scope>
    <source>
        <strain evidence="1 2">Lep080</strain>
    </source>
</reference>
<dbReference type="EMBL" id="JBHILJ010000012">
    <property type="protein sequence ID" value="MFB5738224.1"/>
    <property type="molecule type" value="Genomic_DNA"/>
</dbReference>
<evidence type="ECO:0000313" key="1">
    <source>
        <dbReference type="EMBL" id="MFB5738224.1"/>
    </source>
</evidence>
<accession>A0ABV5BSE5</accession>
<name>A0ABV5BSE5_9LEPT</name>
<protein>
    <submittedName>
        <fullName evidence="1">Uncharacterized protein</fullName>
    </submittedName>
</protein>
<evidence type="ECO:0000313" key="2">
    <source>
        <dbReference type="Proteomes" id="UP001580391"/>
    </source>
</evidence>
<gene>
    <name evidence="1" type="ORF">ACE5IX_17025</name>
</gene>
<keyword evidence="2" id="KW-1185">Reference proteome</keyword>
<sequence>MEKNRKSNLITLPFPSTYLVSSPQISLIEGDFVLFLKFADDNDNLKKYIVKFNSARAFRKRSEIHCTVWHIAECYDTVCEVFDSTWVDELIEDTVPDMRSLWTMRHFILYLDSFGCLEVTGKSVEIYAQ</sequence>
<comment type="caution">
    <text evidence="1">The sequence shown here is derived from an EMBL/GenBank/DDBJ whole genome shotgun (WGS) entry which is preliminary data.</text>
</comment>
<dbReference type="RefSeq" id="WP_375517596.1">
    <property type="nucleotide sequence ID" value="NZ_JBHILI010000011.1"/>
</dbReference>
<organism evidence="1 2">
    <name type="scientific">Leptospira wolffii</name>
    <dbReference type="NCBI Taxonomy" id="409998"/>
    <lineage>
        <taxon>Bacteria</taxon>
        <taxon>Pseudomonadati</taxon>
        <taxon>Spirochaetota</taxon>
        <taxon>Spirochaetia</taxon>
        <taxon>Leptospirales</taxon>
        <taxon>Leptospiraceae</taxon>
        <taxon>Leptospira</taxon>
    </lineage>
</organism>
<dbReference type="Proteomes" id="UP001580391">
    <property type="component" value="Unassembled WGS sequence"/>
</dbReference>
<proteinExistence type="predicted"/>